<dbReference type="AlphaFoldDB" id="A0A351U2P1"/>
<evidence type="ECO:0000256" key="2">
    <source>
        <dbReference type="ARBA" id="ARBA00022840"/>
    </source>
</evidence>
<dbReference type="GO" id="GO:0004810">
    <property type="term" value="F:CCA tRNA nucleotidyltransferase activity"/>
    <property type="evidence" value="ECO:0007669"/>
    <property type="project" value="InterPro"/>
</dbReference>
<feature type="compositionally biased region" description="Acidic residues" evidence="3">
    <location>
        <begin position="318"/>
        <end position="328"/>
    </location>
</feature>
<dbReference type="InterPro" id="IPR020536">
    <property type="entry name" value="ThiI_AANH"/>
</dbReference>
<dbReference type="Gene3D" id="3.40.50.620">
    <property type="entry name" value="HUPs"/>
    <property type="match status" value="1"/>
</dbReference>
<reference evidence="6" key="1">
    <citation type="journal article" date="2020" name="Biotechnol. Biofuels">
        <title>New insights from the biogas microbiome by comprehensive genome-resolved metagenomics of nearly 1600 species originating from multiple anaerobic digesters.</title>
        <authorList>
            <person name="Campanaro S."/>
            <person name="Treu L."/>
            <person name="Rodriguez-R L.M."/>
            <person name="Kovalovszki A."/>
            <person name="Ziels R.M."/>
            <person name="Maus I."/>
            <person name="Zhu X."/>
            <person name="Kougias P.G."/>
            <person name="Basile A."/>
            <person name="Luo G."/>
            <person name="Schluter A."/>
            <person name="Konstantinidis K.T."/>
            <person name="Angelidaki I."/>
        </authorList>
    </citation>
    <scope>NUCLEOTIDE SEQUENCE</scope>
    <source>
        <strain evidence="6">AS06rmzACSIP_7</strain>
    </source>
</reference>
<comment type="caution">
    <text evidence="6">The sequence shown here is derived from an EMBL/GenBank/DDBJ whole genome shotgun (WGS) entry which is preliminary data.</text>
</comment>
<proteinExistence type="predicted"/>
<dbReference type="Proteomes" id="UP000777265">
    <property type="component" value="Unassembled WGS sequence"/>
</dbReference>
<accession>A0A351U2P1</accession>
<evidence type="ECO:0000259" key="4">
    <source>
        <dbReference type="Pfam" id="PF02568"/>
    </source>
</evidence>
<gene>
    <name evidence="6" type="ORF">GXY80_14085</name>
</gene>
<keyword evidence="1" id="KW-0547">Nucleotide-binding</keyword>
<dbReference type="SUPFAM" id="SSF52402">
    <property type="entry name" value="Adenine nucleotide alpha hydrolases-like"/>
    <property type="match status" value="1"/>
</dbReference>
<sequence>MNKKAISLISGGLDSALSTKLILDQGIEVVGLHFTSPFSSRRERVEGLQAIRTANELGIRLILKEKGPEYIDVVRNPKHGYGKNMNPCIDCRIFMLRKTGEIMADEGAGFVVTGEVLGQRPMSQRRQTIALIERESGLESLIVRPLSAKHFEPSKPEIEGIVDRSKLSDIAGRGRSIQYDLVARYNLKEFGCPGGGCLLTDAAFSGRLRDFFTYEDAFTMLDVELLNTGRHFRIRPDAKMIIGRNKQENERLRSLWAVPYTLVYPSGFQGPLGILKGRVDTEVIAIGANIIAYYGKNRSPVITIESNDGSISRHEVERSDEDPERYKV</sequence>
<evidence type="ECO:0000256" key="1">
    <source>
        <dbReference type="ARBA" id="ARBA00022741"/>
    </source>
</evidence>
<dbReference type="PANTHER" id="PTHR11933:SF6">
    <property type="entry name" value="THIL AANH DOMAIN-CONTAINING PROTEIN"/>
    <property type="match status" value="1"/>
</dbReference>
<dbReference type="Pfam" id="PF02568">
    <property type="entry name" value="ThiI"/>
    <property type="match status" value="1"/>
</dbReference>
<feature type="region of interest" description="Disordered" evidence="3">
    <location>
        <begin position="307"/>
        <end position="328"/>
    </location>
</feature>
<feature type="domain" description="NFACT protein RNA binding" evidence="5">
    <location>
        <begin position="229"/>
        <end position="308"/>
    </location>
</feature>
<dbReference type="InterPro" id="IPR059101">
    <property type="entry name" value="NFACT-R_2"/>
</dbReference>
<dbReference type="STRING" id="909663.GCA_000512235_03540"/>
<dbReference type="Pfam" id="PF18297">
    <property type="entry name" value="NFACT-R_2"/>
    <property type="match status" value="1"/>
</dbReference>
<protein>
    <submittedName>
        <fullName evidence="6">Uncharacterized protein</fullName>
    </submittedName>
</protein>
<dbReference type="GO" id="GO:0005524">
    <property type="term" value="F:ATP binding"/>
    <property type="evidence" value="ECO:0007669"/>
    <property type="project" value="UniProtKB-KW"/>
</dbReference>
<evidence type="ECO:0000256" key="3">
    <source>
        <dbReference type="SAM" id="MobiDB-lite"/>
    </source>
</evidence>
<dbReference type="EMBL" id="JAAYEE010000270">
    <property type="protein sequence ID" value="NLW36587.1"/>
    <property type="molecule type" value="Genomic_DNA"/>
</dbReference>
<dbReference type="InterPro" id="IPR014729">
    <property type="entry name" value="Rossmann-like_a/b/a_fold"/>
</dbReference>
<organism evidence="6 7">
    <name type="scientific">Syntrophorhabdus aromaticivorans</name>
    <dbReference type="NCBI Taxonomy" id="328301"/>
    <lineage>
        <taxon>Bacteria</taxon>
        <taxon>Pseudomonadati</taxon>
        <taxon>Thermodesulfobacteriota</taxon>
        <taxon>Syntrophorhabdia</taxon>
        <taxon>Syntrophorhabdales</taxon>
        <taxon>Syntrophorhabdaceae</taxon>
        <taxon>Syntrophorhabdus</taxon>
    </lineage>
</organism>
<feature type="domain" description="Thil AANH" evidence="4">
    <location>
        <begin position="3"/>
        <end position="147"/>
    </location>
</feature>
<name>A0A351U2P1_9BACT</name>
<evidence type="ECO:0000259" key="5">
    <source>
        <dbReference type="Pfam" id="PF18297"/>
    </source>
</evidence>
<evidence type="ECO:0000313" key="7">
    <source>
        <dbReference type="Proteomes" id="UP000777265"/>
    </source>
</evidence>
<dbReference type="PANTHER" id="PTHR11933">
    <property type="entry name" value="TRNA 5-METHYLAMINOMETHYL-2-THIOURIDYLATE -METHYLTRANSFERASE"/>
    <property type="match status" value="1"/>
</dbReference>
<evidence type="ECO:0000313" key="6">
    <source>
        <dbReference type="EMBL" id="NLW36587.1"/>
    </source>
</evidence>
<reference evidence="6" key="2">
    <citation type="submission" date="2020-01" db="EMBL/GenBank/DDBJ databases">
        <authorList>
            <person name="Campanaro S."/>
        </authorList>
    </citation>
    <scope>NUCLEOTIDE SEQUENCE</scope>
    <source>
        <strain evidence="6">AS06rmzACSIP_7</strain>
    </source>
</reference>
<keyword evidence="2" id="KW-0067">ATP-binding</keyword>